<reference evidence="2" key="1">
    <citation type="journal article" date="2015" name="Nature">
        <title>Complex archaea that bridge the gap between prokaryotes and eukaryotes.</title>
        <authorList>
            <person name="Spang A."/>
            <person name="Saw J.H."/>
            <person name="Jorgensen S.L."/>
            <person name="Zaremba-Niedzwiedzka K."/>
            <person name="Martijn J."/>
            <person name="Lind A.E."/>
            <person name="van Eijk R."/>
            <person name="Schleper C."/>
            <person name="Guy L."/>
            <person name="Ettema T.J."/>
        </authorList>
    </citation>
    <scope>NUCLEOTIDE SEQUENCE</scope>
</reference>
<dbReference type="EMBL" id="LAZR01004285">
    <property type="protein sequence ID" value="KKN10006.1"/>
    <property type="molecule type" value="Genomic_DNA"/>
</dbReference>
<name>A0A0F9Q9Y8_9ZZZZ</name>
<gene>
    <name evidence="2" type="ORF">LCGC14_1040890</name>
</gene>
<dbReference type="AlphaFoldDB" id="A0A0F9Q9Y8"/>
<comment type="caution">
    <text evidence="2">The sequence shown here is derived from an EMBL/GenBank/DDBJ whole genome shotgun (WGS) entry which is preliminary data.</text>
</comment>
<sequence>MTEEEIRAIKLAMIRMLADRMVHFKFNEYKDFKIEDDKPIAYLDATIDILNVQIKKAEQTEAKLVSFNKLEQERKNLTEEEYKQLQEDQNKINEKVDSFLATLEPRCSLRGNIHKPNTIILRYRGHGVDNKFSEKYPFGVLM</sequence>
<protein>
    <submittedName>
        <fullName evidence="2">Uncharacterized protein</fullName>
    </submittedName>
</protein>
<organism evidence="2">
    <name type="scientific">marine sediment metagenome</name>
    <dbReference type="NCBI Taxonomy" id="412755"/>
    <lineage>
        <taxon>unclassified sequences</taxon>
        <taxon>metagenomes</taxon>
        <taxon>ecological metagenomes</taxon>
    </lineage>
</organism>
<evidence type="ECO:0000256" key="1">
    <source>
        <dbReference type="SAM" id="Coils"/>
    </source>
</evidence>
<feature type="coiled-coil region" evidence="1">
    <location>
        <begin position="67"/>
        <end position="95"/>
    </location>
</feature>
<proteinExistence type="predicted"/>
<keyword evidence="1" id="KW-0175">Coiled coil</keyword>
<evidence type="ECO:0000313" key="2">
    <source>
        <dbReference type="EMBL" id="KKN10006.1"/>
    </source>
</evidence>
<accession>A0A0F9Q9Y8</accession>